<gene>
    <name evidence="2" type="ORF">Ccrd_001127</name>
</gene>
<dbReference type="OrthoDB" id="777117at2759"/>
<feature type="region of interest" description="Disordered" evidence="1">
    <location>
        <begin position="65"/>
        <end position="87"/>
    </location>
</feature>
<dbReference type="AlphaFoldDB" id="A0A103XTU2"/>
<dbReference type="PANTHER" id="PTHR46700">
    <property type="entry name" value="ARM REPEAT SUPERFAMILY PROTEIN"/>
    <property type="match status" value="1"/>
</dbReference>
<dbReference type="Proteomes" id="UP000243975">
    <property type="component" value="Unassembled WGS sequence"/>
</dbReference>
<dbReference type="Gramene" id="KVH96783">
    <property type="protein sequence ID" value="KVH96783"/>
    <property type="gene ID" value="Ccrd_001127"/>
</dbReference>
<accession>A0A103XTU2</accession>
<protein>
    <submittedName>
        <fullName evidence="2">Armadillo-like helical</fullName>
    </submittedName>
</protein>
<dbReference type="PANTHER" id="PTHR46700:SF2">
    <property type="entry name" value="ARM REPEAT SUPERFAMILY PROTEIN"/>
    <property type="match status" value="1"/>
</dbReference>
<comment type="caution">
    <text evidence="2">The sequence shown here is derived from an EMBL/GenBank/DDBJ whole genome shotgun (WGS) entry which is preliminary data.</text>
</comment>
<evidence type="ECO:0000256" key="1">
    <source>
        <dbReference type="SAM" id="MobiDB-lite"/>
    </source>
</evidence>
<name>A0A103XTU2_CYNCS</name>
<reference evidence="2 3" key="1">
    <citation type="journal article" date="2016" name="Sci. Rep.">
        <title>The genome sequence of the outbreeding globe artichoke constructed de novo incorporating a phase-aware low-pass sequencing strategy of F1 progeny.</title>
        <authorList>
            <person name="Scaglione D."/>
            <person name="Reyes-Chin-Wo S."/>
            <person name="Acquadro A."/>
            <person name="Froenicke L."/>
            <person name="Portis E."/>
            <person name="Beitel C."/>
            <person name="Tirone M."/>
            <person name="Mauro R."/>
            <person name="Lo Monaco A."/>
            <person name="Mauromicale G."/>
            <person name="Faccioli P."/>
            <person name="Cattivelli L."/>
            <person name="Rieseberg L."/>
            <person name="Michelmore R."/>
            <person name="Lanteri S."/>
        </authorList>
    </citation>
    <scope>NUCLEOTIDE SEQUENCE [LARGE SCALE GENOMIC DNA]</scope>
    <source>
        <strain evidence="2">2C</strain>
    </source>
</reference>
<dbReference type="Gene3D" id="1.25.10.10">
    <property type="entry name" value="Leucine-rich Repeat Variant"/>
    <property type="match status" value="1"/>
</dbReference>
<dbReference type="EMBL" id="LEKV01004191">
    <property type="protein sequence ID" value="KVH96783.1"/>
    <property type="molecule type" value="Genomic_DNA"/>
</dbReference>
<organism evidence="2 3">
    <name type="scientific">Cynara cardunculus var. scolymus</name>
    <name type="common">Globe artichoke</name>
    <name type="synonym">Cynara scolymus</name>
    <dbReference type="NCBI Taxonomy" id="59895"/>
    <lineage>
        <taxon>Eukaryota</taxon>
        <taxon>Viridiplantae</taxon>
        <taxon>Streptophyta</taxon>
        <taxon>Embryophyta</taxon>
        <taxon>Tracheophyta</taxon>
        <taxon>Spermatophyta</taxon>
        <taxon>Magnoliopsida</taxon>
        <taxon>eudicotyledons</taxon>
        <taxon>Gunneridae</taxon>
        <taxon>Pentapetalae</taxon>
        <taxon>asterids</taxon>
        <taxon>campanulids</taxon>
        <taxon>Asterales</taxon>
        <taxon>Asteraceae</taxon>
        <taxon>Carduoideae</taxon>
        <taxon>Cardueae</taxon>
        <taxon>Carduinae</taxon>
        <taxon>Cynara</taxon>
    </lineage>
</organism>
<evidence type="ECO:0000313" key="3">
    <source>
        <dbReference type="Proteomes" id="UP000243975"/>
    </source>
</evidence>
<feature type="compositionally biased region" description="Polar residues" evidence="1">
    <location>
        <begin position="378"/>
        <end position="390"/>
    </location>
</feature>
<feature type="region of interest" description="Disordered" evidence="1">
    <location>
        <begin position="371"/>
        <end position="394"/>
    </location>
</feature>
<dbReference type="SUPFAM" id="SSF48371">
    <property type="entry name" value="ARM repeat"/>
    <property type="match status" value="1"/>
</dbReference>
<evidence type="ECO:0000313" key="2">
    <source>
        <dbReference type="EMBL" id="KVH96783.1"/>
    </source>
</evidence>
<dbReference type="OMA" id="FLMDTMN"/>
<dbReference type="InterPro" id="IPR016024">
    <property type="entry name" value="ARM-type_fold"/>
</dbReference>
<sequence length="446" mass="48972">MTDSSSSSWYQVYVKLRFFSRIRRLLVHKNSSSKQYGPSASQSGDHRRTQEIIVDQGETRFVAGISESNNCGGGGGDDDDDDDDDDDGILQRSVKSLHFGSREEKAAAAREIKRLAGDDLRRRKLMAALGVIPPLVVMVGSEYAADHRRLAVQALLELANGTCTNKALIVEAGIFLKLSQNVNIEESIKPEFAQLIMSLSSLVNAQFPIDSSKILPLVLYMLESNSSVETKLLCLGTLYNLSNMIGNVGSLVTNEVIHILLKLSSMKEASEKALATLGNLVVTSMGKQALENSPLVPECLIEILTWDDKSKSQELSAYILMILAHQSSLQRTKMAEGGIVPILLQVALLGSALAQKRALKLLQWFKDERQMKMGPHSGPQTRRSSFSSPMNHVDAGEGKKLMKKMVQQSLYKNMETITRRANGDSDKSNAKLKLLAISSSSKSLPY</sequence>
<keyword evidence="3" id="KW-1185">Reference proteome</keyword>
<dbReference type="STRING" id="59895.A0A103XTU2"/>
<feature type="compositionally biased region" description="Acidic residues" evidence="1">
    <location>
        <begin position="76"/>
        <end position="87"/>
    </location>
</feature>
<dbReference type="InterPro" id="IPR011989">
    <property type="entry name" value="ARM-like"/>
</dbReference>
<proteinExistence type="predicted"/>